<dbReference type="EMBL" id="JACEGQ020000014">
    <property type="protein sequence ID" value="KAH8489928.1"/>
    <property type="molecule type" value="Genomic_DNA"/>
</dbReference>
<evidence type="ECO:0000313" key="1">
    <source>
        <dbReference type="EMBL" id="KAH8489928.1"/>
    </source>
</evidence>
<dbReference type="AlphaFoldDB" id="A0A8T2X9Y2"/>
<accession>A0A8T2X9Y2</accession>
<evidence type="ECO:0000313" key="2">
    <source>
        <dbReference type="Proteomes" id="UP000807159"/>
    </source>
</evidence>
<comment type="caution">
    <text evidence="1">The sequence shown here is derived from an EMBL/GenBank/DDBJ whole genome shotgun (WGS) entry which is preliminary data.</text>
</comment>
<proteinExistence type="predicted"/>
<gene>
    <name evidence="1" type="ORF">H0E87_025226</name>
</gene>
<name>A0A8T2X9Y2_POPDE</name>
<dbReference type="Proteomes" id="UP000807159">
    <property type="component" value="Chromosome 14"/>
</dbReference>
<protein>
    <submittedName>
        <fullName evidence="1">Uncharacterized protein</fullName>
    </submittedName>
</protein>
<reference evidence="1" key="1">
    <citation type="journal article" date="2021" name="J. Hered.">
        <title>Genome Assembly of Salicaceae Populus deltoides (Eastern Cottonwood) I-69 Based on Nanopore Sequencing and Hi-C Technologies.</title>
        <authorList>
            <person name="Bai S."/>
            <person name="Wu H."/>
            <person name="Zhang J."/>
            <person name="Pan Z."/>
            <person name="Zhao W."/>
            <person name="Li Z."/>
            <person name="Tong C."/>
        </authorList>
    </citation>
    <scope>NUCLEOTIDE SEQUENCE</scope>
    <source>
        <tissue evidence="1">Leaf</tissue>
    </source>
</reference>
<organism evidence="1 2">
    <name type="scientific">Populus deltoides</name>
    <name type="common">Eastern poplar</name>
    <name type="synonym">Eastern cottonwood</name>
    <dbReference type="NCBI Taxonomy" id="3696"/>
    <lineage>
        <taxon>Eukaryota</taxon>
        <taxon>Viridiplantae</taxon>
        <taxon>Streptophyta</taxon>
        <taxon>Embryophyta</taxon>
        <taxon>Tracheophyta</taxon>
        <taxon>Spermatophyta</taxon>
        <taxon>Magnoliopsida</taxon>
        <taxon>eudicotyledons</taxon>
        <taxon>Gunneridae</taxon>
        <taxon>Pentapetalae</taxon>
        <taxon>rosids</taxon>
        <taxon>fabids</taxon>
        <taxon>Malpighiales</taxon>
        <taxon>Salicaceae</taxon>
        <taxon>Saliceae</taxon>
        <taxon>Populus</taxon>
    </lineage>
</organism>
<sequence>MHLARGLGIDRGCGGSSRCEFDSGGGDDGNMHGTEEYCKRMVQENPGNPLFLRNHAQLLYQLRHRNDKYSADKARPLGRIEENVMNNVHVDKKMAKGKCIRDVGDVAAKD</sequence>
<keyword evidence="2" id="KW-1185">Reference proteome</keyword>